<dbReference type="Pfam" id="PF07690">
    <property type="entry name" value="MFS_1"/>
    <property type="match status" value="1"/>
</dbReference>
<dbReference type="SUPFAM" id="SSF103473">
    <property type="entry name" value="MFS general substrate transporter"/>
    <property type="match status" value="1"/>
</dbReference>
<dbReference type="OrthoDB" id="9784658at2"/>
<dbReference type="GO" id="GO:0046943">
    <property type="term" value="F:carboxylic acid transmembrane transporter activity"/>
    <property type="evidence" value="ECO:0007669"/>
    <property type="project" value="TreeGrafter"/>
</dbReference>
<accession>A0A3A1NYE6</accession>
<reference evidence="7 8" key="1">
    <citation type="submission" date="2018-08" db="EMBL/GenBank/DDBJ databases">
        <title>Erythrobacter zhengii sp.nov., a bacterium isolated from deep-sea sediment.</title>
        <authorList>
            <person name="Fang C."/>
            <person name="Wu Y.-H."/>
            <person name="Sun C."/>
            <person name="Wang H."/>
            <person name="Cheng H."/>
            <person name="Meng F.-X."/>
            <person name="Wang C.-S."/>
            <person name="Xu X.-W."/>
        </authorList>
    </citation>
    <scope>NUCLEOTIDE SEQUENCE [LARGE SCALE GENOMIC DNA]</scope>
    <source>
        <strain evidence="7 8">CCTCC AB 2015396</strain>
    </source>
</reference>
<feature type="transmembrane region" description="Helical" evidence="5">
    <location>
        <begin position="394"/>
        <end position="415"/>
    </location>
</feature>
<keyword evidence="2 5" id="KW-0812">Transmembrane</keyword>
<feature type="transmembrane region" description="Helical" evidence="5">
    <location>
        <begin position="365"/>
        <end position="388"/>
    </location>
</feature>
<feature type="transmembrane region" description="Helical" evidence="5">
    <location>
        <begin position="99"/>
        <end position="119"/>
    </location>
</feature>
<name>A0A3A1NYE6_9SPHN</name>
<dbReference type="PANTHER" id="PTHR23508">
    <property type="entry name" value="CARBOXYLIC ACID TRANSPORTER PROTEIN HOMOLOG"/>
    <property type="match status" value="1"/>
</dbReference>
<organism evidence="7 8">
    <name type="scientific">Aurantiacibacter xanthus</name>
    <dbReference type="NCBI Taxonomy" id="1784712"/>
    <lineage>
        <taxon>Bacteria</taxon>
        <taxon>Pseudomonadati</taxon>
        <taxon>Pseudomonadota</taxon>
        <taxon>Alphaproteobacteria</taxon>
        <taxon>Sphingomonadales</taxon>
        <taxon>Erythrobacteraceae</taxon>
        <taxon>Aurantiacibacter</taxon>
    </lineage>
</organism>
<dbReference type="GO" id="GO:0005886">
    <property type="term" value="C:plasma membrane"/>
    <property type="evidence" value="ECO:0007669"/>
    <property type="project" value="TreeGrafter"/>
</dbReference>
<keyword evidence="4 5" id="KW-0472">Membrane</keyword>
<protein>
    <submittedName>
        <fullName evidence="7">MFS transporter</fullName>
    </submittedName>
</protein>
<feature type="transmembrane region" description="Helical" evidence="5">
    <location>
        <begin position="160"/>
        <end position="182"/>
    </location>
</feature>
<dbReference type="AlphaFoldDB" id="A0A3A1NYE6"/>
<dbReference type="InterPro" id="IPR020846">
    <property type="entry name" value="MFS_dom"/>
</dbReference>
<feature type="transmembrane region" description="Helical" evidence="5">
    <location>
        <begin position="306"/>
        <end position="326"/>
    </location>
</feature>
<dbReference type="InterPro" id="IPR036259">
    <property type="entry name" value="MFS_trans_sf"/>
</dbReference>
<evidence type="ECO:0000313" key="8">
    <source>
        <dbReference type="Proteomes" id="UP000265366"/>
    </source>
</evidence>
<feature type="transmembrane region" description="Helical" evidence="5">
    <location>
        <begin position="332"/>
        <end position="353"/>
    </location>
</feature>
<keyword evidence="3 5" id="KW-1133">Transmembrane helix</keyword>
<sequence>MTWRQMVVIAITVALNALDGFDVLSISFASPGIAADWGIGRGALGIVLSMELVGMALGSVVLGRMGDWAGRKPTMLVSLVFMAVGMILASTATDISSLSAYRIVTGVGIGGMLAVTNAVASEMSNRKFRGLAVSMMVIGYPVGAILGGLVVAQLLQTSGWQIIFEFGAVVTAVMIPIVWLAVPETPAFHLARRKTDAVDRINRSLARLGHHPISDVSLPAETQASARGISGLFAGDVRRTTLLLTIAYFTQIITFYFILKWTPKIVTDLGFTASLAAGVLVWANVGGALGGAIWGLAATRVPIRNLSLVTFLASATMVTVFGTFGVDLDSLSLLAALGGFCTNAGMVALYNLAAQGFPDRVRATGTGFIIGVGRGGAVLGPIAAGYLFESGASLPTVAAIMASGSLLALAAVAFLRLENRQAVAN</sequence>
<evidence type="ECO:0000256" key="2">
    <source>
        <dbReference type="ARBA" id="ARBA00022692"/>
    </source>
</evidence>
<feature type="transmembrane region" description="Helical" evidence="5">
    <location>
        <begin position="131"/>
        <end position="154"/>
    </location>
</feature>
<evidence type="ECO:0000256" key="5">
    <source>
        <dbReference type="SAM" id="Phobius"/>
    </source>
</evidence>
<dbReference type="RefSeq" id="WP_119594908.1">
    <property type="nucleotide sequence ID" value="NZ_QXFM01000144.1"/>
</dbReference>
<dbReference type="PANTHER" id="PTHR23508:SF10">
    <property type="entry name" value="CARBOXYLIC ACID TRANSPORTER PROTEIN HOMOLOG"/>
    <property type="match status" value="1"/>
</dbReference>
<dbReference type="InterPro" id="IPR011701">
    <property type="entry name" value="MFS"/>
</dbReference>
<dbReference type="PROSITE" id="PS50850">
    <property type="entry name" value="MFS"/>
    <property type="match status" value="1"/>
</dbReference>
<feature type="transmembrane region" description="Helical" evidence="5">
    <location>
        <begin position="271"/>
        <end position="294"/>
    </location>
</feature>
<evidence type="ECO:0000256" key="4">
    <source>
        <dbReference type="ARBA" id="ARBA00023136"/>
    </source>
</evidence>
<feature type="transmembrane region" description="Helical" evidence="5">
    <location>
        <begin position="44"/>
        <end position="63"/>
    </location>
</feature>
<feature type="transmembrane region" description="Helical" evidence="5">
    <location>
        <begin position="241"/>
        <end position="259"/>
    </location>
</feature>
<dbReference type="Proteomes" id="UP000265366">
    <property type="component" value="Unassembled WGS sequence"/>
</dbReference>
<gene>
    <name evidence="7" type="ORF">D2V17_20060</name>
</gene>
<feature type="transmembrane region" description="Helical" evidence="5">
    <location>
        <begin position="75"/>
        <end position="93"/>
    </location>
</feature>
<evidence type="ECO:0000256" key="3">
    <source>
        <dbReference type="ARBA" id="ARBA00022989"/>
    </source>
</evidence>
<keyword evidence="8" id="KW-1185">Reference proteome</keyword>
<evidence type="ECO:0000313" key="7">
    <source>
        <dbReference type="EMBL" id="RIV80147.1"/>
    </source>
</evidence>
<evidence type="ECO:0000259" key="6">
    <source>
        <dbReference type="PROSITE" id="PS50850"/>
    </source>
</evidence>
<proteinExistence type="predicted"/>
<comment type="caution">
    <text evidence="7">The sequence shown here is derived from an EMBL/GenBank/DDBJ whole genome shotgun (WGS) entry which is preliminary data.</text>
</comment>
<dbReference type="Gene3D" id="1.20.1250.20">
    <property type="entry name" value="MFS general substrate transporter like domains"/>
    <property type="match status" value="1"/>
</dbReference>
<feature type="domain" description="Major facilitator superfamily (MFS) profile" evidence="6">
    <location>
        <begin position="8"/>
        <end position="420"/>
    </location>
</feature>
<comment type="subcellular location">
    <subcellularLocation>
        <location evidence="1">Membrane</location>
        <topology evidence="1">Multi-pass membrane protein</topology>
    </subcellularLocation>
</comment>
<dbReference type="EMBL" id="QXFM01000144">
    <property type="protein sequence ID" value="RIV80147.1"/>
    <property type="molecule type" value="Genomic_DNA"/>
</dbReference>
<evidence type="ECO:0000256" key="1">
    <source>
        <dbReference type="ARBA" id="ARBA00004141"/>
    </source>
</evidence>